<accession>A0ABP9VBG5</accession>
<evidence type="ECO:0000313" key="2">
    <source>
        <dbReference type="EMBL" id="GAA5501880.1"/>
    </source>
</evidence>
<proteinExistence type="predicted"/>
<gene>
    <name evidence="2" type="primary">sapM</name>
    <name evidence="2" type="ORF">Dxin01_01619</name>
</gene>
<feature type="chain" id="PRO_5046769615" evidence="1">
    <location>
        <begin position="31"/>
        <end position="110"/>
    </location>
</feature>
<keyword evidence="3" id="KW-1185">Reference proteome</keyword>
<keyword evidence="1" id="KW-0732">Signal</keyword>
<protein>
    <submittedName>
        <fullName evidence="2">Phosphatidylinositol-3-phosphatase</fullName>
    </submittedName>
</protein>
<evidence type="ECO:0000313" key="3">
    <source>
        <dbReference type="Proteomes" id="UP001458946"/>
    </source>
</evidence>
<comment type="caution">
    <text evidence="2">The sequence shown here is derived from an EMBL/GenBank/DDBJ whole genome shotgun (WGS) entry which is preliminary data.</text>
</comment>
<reference evidence="2 3" key="1">
    <citation type="submission" date="2024-02" db="EMBL/GenBank/DDBJ databases">
        <title>Deinococcus xinjiangensis NBRC 107630.</title>
        <authorList>
            <person name="Ichikawa N."/>
            <person name="Katano-Makiyama Y."/>
            <person name="Hidaka K."/>
        </authorList>
    </citation>
    <scope>NUCLEOTIDE SEQUENCE [LARGE SCALE GENOMIC DNA]</scope>
    <source>
        <strain evidence="2 3">NBRC 107630</strain>
    </source>
</reference>
<feature type="signal peptide" evidence="1">
    <location>
        <begin position="1"/>
        <end position="30"/>
    </location>
</feature>
<organism evidence="2 3">
    <name type="scientific">Deinococcus xinjiangensis</name>
    <dbReference type="NCBI Taxonomy" id="457454"/>
    <lineage>
        <taxon>Bacteria</taxon>
        <taxon>Thermotogati</taxon>
        <taxon>Deinococcota</taxon>
        <taxon>Deinococci</taxon>
        <taxon>Deinococcales</taxon>
        <taxon>Deinococcaceae</taxon>
        <taxon>Deinococcus</taxon>
    </lineage>
</organism>
<dbReference type="Proteomes" id="UP001458946">
    <property type="component" value="Unassembled WGS sequence"/>
</dbReference>
<sequence>MCALVALRMLEGMSRPLFLLAALLTGAAFASAPAAPAAPSGGFSHVFLFVLENHGTDSIIGNPQLPRLNALAKEGALALNSHGVTHPSLPNYVALIAGTHFGGFCQVKFG</sequence>
<dbReference type="EMBL" id="BAABRN010000015">
    <property type="protein sequence ID" value="GAA5501880.1"/>
    <property type="molecule type" value="Genomic_DNA"/>
</dbReference>
<evidence type="ECO:0000256" key="1">
    <source>
        <dbReference type="SAM" id="SignalP"/>
    </source>
</evidence>
<name>A0ABP9VBG5_9DEIO</name>